<protein>
    <submittedName>
        <fullName evidence="1">Uncharacterized protein</fullName>
    </submittedName>
</protein>
<organism evidence="1">
    <name type="scientific">Graphocephala atropunctata</name>
    <dbReference type="NCBI Taxonomy" id="36148"/>
    <lineage>
        <taxon>Eukaryota</taxon>
        <taxon>Metazoa</taxon>
        <taxon>Ecdysozoa</taxon>
        <taxon>Arthropoda</taxon>
        <taxon>Hexapoda</taxon>
        <taxon>Insecta</taxon>
        <taxon>Pterygota</taxon>
        <taxon>Neoptera</taxon>
        <taxon>Paraneoptera</taxon>
        <taxon>Hemiptera</taxon>
        <taxon>Auchenorrhyncha</taxon>
        <taxon>Membracoidea</taxon>
        <taxon>Cicadellidae</taxon>
        <taxon>Cicadellinae</taxon>
        <taxon>Cicadellini</taxon>
        <taxon>Graphocephala</taxon>
    </lineage>
</organism>
<feature type="non-terminal residue" evidence="1">
    <location>
        <position position="170"/>
    </location>
</feature>
<accession>A0A1B6MN04</accession>
<proteinExistence type="predicted"/>
<evidence type="ECO:0000313" key="1">
    <source>
        <dbReference type="EMBL" id="JAT37324.1"/>
    </source>
</evidence>
<reference evidence="1" key="1">
    <citation type="submission" date="2015-11" db="EMBL/GenBank/DDBJ databases">
        <title>De novo transcriptome assembly of four potential Pierce s Disease insect vectors from Arizona vineyards.</title>
        <authorList>
            <person name="Tassone E.E."/>
        </authorList>
    </citation>
    <scope>NUCLEOTIDE SEQUENCE</scope>
</reference>
<sequence length="170" mass="18847">VRDQLLVVNRSGVDESCGVREVSTGRQCRQHVLQRDLELLPYLLQARGVVARGVDGEIATVELLHRGTQVDPGPLRLVPQRPVQAAADLDFHFISDDLEDVRSTLYRTLGDETERSRVDLSAAVEQLYRRDLPVNTTGYDPTCLQEVGEELQVTLQDMLAALASCGNLSH</sequence>
<name>A0A1B6MN04_9HEMI</name>
<dbReference type="AlphaFoldDB" id="A0A1B6MN04"/>
<dbReference type="EMBL" id="GEBQ01002653">
    <property type="protein sequence ID" value="JAT37324.1"/>
    <property type="molecule type" value="Transcribed_RNA"/>
</dbReference>
<gene>
    <name evidence="1" type="ORF">g.23902</name>
</gene>
<feature type="non-terminal residue" evidence="1">
    <location>
        <position position="1"/>
    </location>
</feature>